<comment type="similarity">
    <text evidence="1">Belongs to the terpene synthase family.</text>
</comment>
<evidence type="ECO:0000313" key="2">
    <source>
        <dbReference type="EMBL" id="PUZ23090.1"/>
    </source>
</evidence>
<keyword evidence="1" id="KW-0460">Magnesium</keyword>
<organism evidence="2 3">
    <name type="scientific">Chitinophaga parva</name>
    <dbReference type="NCBI Taxonomy" id="2169414"/>
    <lineage>
        <taxon>Bacteria</taxon>
        <taxon>Pseudomonadati</taxon>
        <taxon>Bacteroidota</taxon>
        <taxon>Chitinophagia</taxon>
        <taxon>Chitinophagales</taxon>
        <taxon>Chitinophagaceae</taxon>
        <taxon>Chitinophaga</taxon>
    </lineage>
</organism>
<comment type="caution">
    <text evidence="2">The sequence shown here is derived from an EMBL/GenBank/DDBJ whole genome shotgun (WGS) entry which is preliminary data.</text>
</comment>
<evidence type="ECO:0000313" key="3">
    <source>
        <dbReference type="Proteomes" id="UP000244450"/>
    </source>
</evidence>
<dbReference type="Pfam" id="PF19086">
    <property type="entry name" value="Terpene_syn_C_2"/>
    <property type="match status" value="1"/>
</dbReference>
<dbReference type="SFLD" id="SFLDG01020">
    <property type="entry name" value="Terpene_Cyclase_Like_2"/>
    <property type="match status" value="1"/>
</dbReference>
<dbReference type="RefSeq" id="WP_108688834.1">
    <property type="nucleotide sequence ID" value="NZ_QCYK01000003.1"/>
</dbReference>
<dbReference type="EC" id="4.2.3.-" evidence="1"/>
<dbReference type="SUPFAM" id="SSF48576">
    <property type="entry name" value="Terpenoid synthases"/>
    <property type="match status" value="1"/>
</dbReference>
<dbReference type="OrthoDB" id="2989600at2"/>
<gene>
    <name evidence="2" type="ORF">DCC81_22060</name>
</gene>
<keyword evidence="3" id="KW-1185">Reference proteome</keyword>
<proteinExistence type="inferred from homology"/>
<dbReference type="EMBL" id="QCYK01000003">
    <property type="protein sequence ID" value="PUZ23090.1"/>
    <property type="molecule type" value="Genomic_DNA"/>
</dbReference>
<dbReference type="GO" id="GO:0010333">
    <property type="term" value="F:terpene synthase activity"/>
    <property type="evidence" value="ECO:0007669"/>
    <property type="project" value="InterPro"/>
</dbReference>
<sequence length="333" mass="38537">MNVLNFPKITYPFPSQINVFVHEADAHTTAWVKQFDLLSTPKAAARFDRARFPWLAARAFPNASLFELCVIADFNTWLFMLDDQCDEASLGLKAEYLQTITSQLMAILYENKVATLEADGNLAASLSDIWQRMLRISRPEWRPRFIRSIEEYFDSCLWEANNRAAHCTPTVDKYVEMRPYTGALYADVEAIEIIEKVYLPDAVLEHPVVKRMVLACNNVVCWANDLFSCFKEFQAGDVHNLVLVLKHERQYGFMDAMQETARMHNEEVALFQRLKKSLPVYEPTLQQELNRYINVLQSWITANYDWSFHDTKRYTVDFSAAMLQEAEGATREG</sequence>
<dbReference type="GO" id="GO:0046872">
    <property type="term" value="F:metal ion binding"/>
    <property type="evidence" value="ECO:0007669"/>
    <property type="project" value="UniProtKB-KW"/>
</dbReference>
<keyword evidence="1" id="KW-0456">Lyase</keyword>
<dbReference type="AlphaFoldDB" id="A0A2T7BDI9"/>
<name>A0A2T7BDI9_9BACT</name>
<protein>
    <recommendedName>
        <fullName evidence="1">Terpene synthase</fullName>
        <ecNumber evidence="1">4.2.3.-</ecNumber>
    </recommendedName>
</protein>
<dbReference type="PANTHER" id="PTHR35201">
    <property type="entry name" value="TERPENE SYNTHASE"/>
    <property type="match status" value="1"/>
</dbReference>
<evidence type="ECO:0000256" key="1">
    <source>
        <dbReference type="RuleBase" id="RU366034"/>
    </source>
</evidence>
<accession>A0A2T7BDI9</accession>
<dbReference type="PANTHER" id="PTHR35201:SF4">
    <property type="entry name" value="BETA-PINACENE SYNTHASE-RELATED"/>
    <property type="match status" value="1"/>
</dbReference>
<dbReference type="Gene3D" id="1.10.600.10">
    <property type="entry name" value="Farnesyl Diphosphate Synthase"/>
    <property type="match status" value="1"/>
</dbReference>
<dbReference type="Proteomes" id="UP000244450">
    <property type="component" value="Unassembled WGS sequence"/>
</dbReference>
<reference evidence="2 3" key="1">
    <citation type="submission" date="2018-04" db="EMBL/GenBank/DDBJ databases">
        <title>Chitinophaga fuyangensis sp. nov., isolated from soil in a chemical factory.</title>
        <authorList>
            <person name="Chen K."/>
        </authorList>
    </citation>
    <scope>NUCLEOTIDE SEQUENCE [LARGE SCALE GENOMIC DNA]</scope>
    <source>
        <strain evidence="2 3">LY-1</strain>
    </source>
</reference>
<dbReference type="InterPro" id="IPR008949">
    <property type="entry name" value="Isoprenoid_synthase_dom_sf"/>
</dbReference>
<dbReference type="SFLD" id="SFLDS00005">
    <property type="entry name" value="Isoprenoid_Synthase_Type_I"/>
    <property type="match status" value="1"/>
</dbReference>
<keyword evidence="1" id="KW-0479">Metal-binding</keyword>
<comment type="cofactor">
    <cofactor evidence="1">
        <name>Mg(2+)</name>
        <dbReference type="ChEBI" id="CHEBI:18420"/>
    </cofactor>
</comment>
<dbReference type="InterPro" id="IPR034686">
    <property type="entry name" value="Terpene_cyclase-like_2"/>
</dbReference>